<feature type="compositionally biased region" description="Basic and acidic residues" evidence="9">
    <location>
        <begin position="24"/>
        <end position="33"/>
    </location>
</feature>
<dbReference type="GO" id="GO:0015031">
    <property type="term" value="P:protein transport"/>
    <property type="evidence" value="ECO:0007669"/>
    <property type="project" value="UniProtKB-KW"/>
</dbReference>
<feature type="non-terminal residue" evidence="10">
    <location>
        <position position="1"/>
    </location>
</feature>
<dbReference type="GO" id="GO:0042170">
    <property type="term" value="C:plastid membrane"/>
    <property type="evidence" value="ECO:0007669"/>
    <property type="project" value="UniProtKB-SubCell"/>
</dbReference>
<comment type="caution">
    <text evidence="10">The sequence shown here is derived from an EMBL/GenBank/DDBJ whole genome shotgun (WGS) entry which is preliminary data.</text>
</comment>
<comment type="subcellular location">
    <subcellularLocation>
        <location evidence="1">Plastid membrane</location>
        <topology evidence="1">Multi-pass membrane protein</topology>
    </subcellularLocation>
</comment>
<organism evidence="10 11">
    <name type="scientific">Phtheirospermum japonicum</name>
    <dbReference type="NCBI Taxonomy" id="374723"/>
    <lineage>
        <taxon>Eukaryota</taxon>
        <taxon>Viridiplantae</taxon>
        <taxon>Streptophyta</taxon>
        <taxon>Embryophyta</taxon>
        <taxon>Tracheophyta</taxon>
        <taxon>Spermatophyta</taxon>
        <taxon>Magnoliopsida</taxon>
        <taxon>eudicotyledons</taxon>
        <taxon>Gunneridae</taxon>
        <taxon>Pentapetalae</taxon>
        <taxon>asterids</taxon>
        <taxon>lamiids</taxon>
        <taxon>Lamiales</taxon>
        <taxon>Orobanchaceae</taxon>
        <taxon>Orobanchaceae incertae sedis</taxon>
        <taxon>Phtheirospermum</taxon>
    </lineage>
</organism>
<evidence type="ECO:0000256" key="4">
    <source>
        <dbReference type="ARBA" id="ARBA00016640"/>
    </source>
</evidence>
<dbReference type="EMBL" id="BMAC01000405">
    <property type="protein sequence ID" value="GFP95774.1"/>
    <property type="molecule type" value="Genomic_DNA"/>
</dbReference>
<accession>A0A830CHF8</accession>
<gene>
    <name evidence="10" type="ORF">PHJA_001721600</name>
</gene>
<keyword evidence="11" id="KW-1185">Reference proteome</keyword>
<dbReference type="Pfam" id="PF05758">
    <property type="entry name" value="Ycf1"/>
    <property type="match status" value="1"/>
</dbReference>
<evidence type="ECO:0000313" key="11">
    <source>
        <dbReference type="Proteomes" id="UP000653305"/>
    </source>
</evidence>
<feature type="region of interest" description="Disordered" evidence="9">
    <location>
        <begin position="24"/>
        <end position="72"/>
    </location>
</feature>
<evidence type="ECO:0000256" key="7">
    <source>
        <dbReference type="ARBA" id="ARBA00022989"/>
    </source>
</evidence>
<evidence type="ECO:0000256" key="8">
    <source>
        <dbReference type="ARBA" id="ARBA00029978"/>
    </source>
</evidence>
<keyword evidence="6" id="KW-0653">Protein transport</keyword>
<evidence type="ECO:0000256" key="3">
    <source>
        <dbReference type="ARBA" id="ARBA00011510"/>
    </source>
</evidence>
<dbReference type="AlphaFoldDB" id="A0A830CHF8"/>
<evidence type="ECO:0000256" key="5">
    <source>
        <dbReference type="ARBA" id="ARBA00022692"/>
    </source>
</evidence>
<evidence type="ECO:0000256" key="2">
    <source>
        <dbReference type="ARBA" id="ARBA00009956"/>
    </source>
</evidence>
<evidence type="ECO:0000313" key="10">
    <source>
        <dbReference type="EMBL" id="GFP95774.1"/>
    </source>
</evidence>
<reference evidence="10" key="1">
    <citation type="submission" date="2020-07" db="EMBL/GenBank/DDBJ databases">
        <title>Ethylene signaling mediates host invasion by parasitic plants.</title>
        <authorList>
            <person name="Yoshida S."/>
        </authorList>
    </citation>
    <scope>NUCLEOTIDE SEQUENCE</scope>
    <source>
        <strain evidence="10">Okayama</strain>
    </source>
</reference>
<keyword evidence="6" id="KW-0813">Transport</keyword>
<evidence type="ECO:0000256" key="6">
    <source>
        <dbReference type="ARBA" id="ARBA00022927"/>
    </source>
</evidence>
<evidence type="ECO:0000256" key="1">
    <source>
        <dbReference type="ARBA" id="ARBA00004446"/>
    </source>
</evidence>
<feature type="compositionally biased region" description="Acidic residues" evidence="9">
    <location>
        <begin position="34"/>
        <end position="44"/>
    </location>
</feature>
<sequence length="145" mass="16875">LLFITCVYYLGRIPSPIFTKKLKETPKTEQRVESEEERDVEIETASEMKGTKQEQEGSIEEDLSSSFFSEEKADPNKIDETYFWLALLMLGISQTHIKDVHKLVLYLPSGTQRYPGDQPSKLLYITLRTIQRSLLYMRQFVNVYG</sequence>
<protein>
    <recommendedName>
        <fullName evidence="4">Protein TIC 214</fullName>
    </recommendedName>
    <alternativeName>
        <fullName evidence="8">Translocon at the inner envelope membrane of chloroplasts 214</fullName>
    </alternativeName>
</protein>
<comment type="similarity">
    <text evidence="2">Belongs to the TIC214 family.</text>
</comment>
<proteinExistence type="inferred from homology"/>
<name>A0A830CHF8_9LAMI</name>
<keyword evidence="5" id="KW-0812">Transmembrane</keyword>
<comment type="subunit">
    <text evidence="3">Part of the Tic complex.</text>
</comment>
<keyword evidence="7" id="KW-1133">Transmembrane helix</keyword>
<evidence type="ECO:0000256" key="9">
    <source>
        <dbReference type="SAM" id="MobiDB-lite"/>
    </source>
</evidence>
<dbReference type="Proteomes" id="UP000653305">
    <property type="component" value="Unassembled WGS sequence"/>
</dbReference>
<keyword evidence="7" id="KW-0472">Membrane</keyword>
<dbReference type="InterPro" id="IPR008896">
    <property type="entry name" value="TIC214"/>
</dbReference>